<dbReference type="SMART" id="SM00205">
    <property type="entry name" value="THN"/>
    <property type="match status" value="1"/>
</dbReference>
<dbReference type="OrthoDB" id="430315at2759"/>
<feature type="disulfide bond" evidence="1">
    <location>
        <begin position="27"/>
        <end position="261"/>
    </location>
</feature>
<accession>A0A165NSK9</accession>
<feature type="disulfide bond" evidence="1">
    <location>
        <begin position="187"/>
        <end position="202"/>
    </location>
</feature>
<feature type="disulfide bond" evidence="1">
    <location>
        <begin position="159"/>
        <end position="228"/>
    </location>
</feature>
<keyword evidence="1" id="KW-1015">Disulfide bond</keyword>
<dbReference type="SUPFAM" id="SSF49870">
    <property type="entry name" value="Osmotin, thaumatin-like protein"/>
    <property type="match status" value="1"/>
</dbReference>
<reference evidence="3 4" key="1">
    <citation type="journal article" date="2016" name="Mol. Biol. Evol.">
        <title>Comparative Genomics of Early-Diverging Mushroom-Forming Fungi Provides Insights into the Origins of Lignocellulose Decay Capabilities.</title>
        <authorList>
            <person name="Nagy L.G."/>
            <person name="Riley R."/>
            <person name="Tritt A."/>
            <person name="Adam C."/>
            <person name="Daum C."/>
            <person name="Floudas D."/>
            <person name="Sun H."/>
            <person name="Yadav J.S."/>
            <person name="Pangilinan J."/>
            <person name="Larsson K.H."/>
            <person name="Matsuura K."/>
            <person name="Barry K."/>
            <person name="Labutti K."/>
            <person name="Kuo R."/>
            <person name="Ohm R.A."/>
            <person name="Bhattacharya S.S."/>
            <person name="Shirouzu T."/>
            <person name="Yoshinaga Y."/>
            <person name="Martin F.M."/>
            <person name="Grigoriev I.V."/>
            <person name="Hibbett D.S."/>
        </authorList>
    </citation>
    <scope>NUCLEOTIDE SEQUENCE [LARGE SCALE GENOMIC DNA]</scope>
    <source>
        <strain evidence="3 4">HHB12029</strain>
    </source>
</reference>
<proteinExistence type="predicted"/>
<dbReference type="PIRSF" id="PIRSF002703">
    <property type="entry name" value="Thaumatin"/>
    <property type="match status" value="1"/>
</dbReference>
<dbReference type="PANTHER" id="PTHR31048">
    <property type="entry name" value="OS03G0233200 PROTEIN"/>
    <property type="match status" value="1"/>
</dbReference>
<evidence type="ECO:0000256" key="2">
    <source>
        <dbReference type="SAM" id="SignalP"/>
    </source>
</evidence>
<dbReference type="InParanoid" id="A0A165NSK9"/>
<dbReference type="STRING" id="1314781.A0A165NSK9"/>
<dbReference type="InterPro" id="IPR037176">
    <property type="entry name" value="Osmotin/thaumatin-like_sf"/>
</dbReference>
<feature type="disulfide bond" evidence="1">
    <location>
        <begin position="154"/>
        <end position="247"/>
    </location>
</feature>
<feature type="disulfide bond" evidence="1">
    <location>
        <begin position="79"/>
        <end position="91"/>
    </location>
</feature>
<feature type="disulfide bond" evidence="1">
    <location>
        <begin position="167"/>
        <end position="183"/>
    </location>
</feature>
<name>A0A165NSK9_EXIGL</name>
<dbReference type="PROSITE" id="PS51367">
    <property type="entry name" value="THAUMATIN_2"/>
    <property type="match status" value="1"/>
</dbReference>
<dbReference type="Pfam" id="PF00314">
    <property type="entry name" value="Thaumatin"/>
    <property type="match status" value="1"/>
</dbReference>
<dbReference type="AlphaFoldDB" id="A0A165NSK9"/>
<protein>
    <submittedName>
        <fullName evidence="3">Osmotin, thaumatin-like protein</fullName>
    </submittedName>
</protein>
<dbReference type="InterPro" id="IPR001938">
    <property type="entry name" value="Thaumatin"/>
</dbReference>
<dbReference type="Proteomes" id="UP000077266">
    <property type="component" value="Unassembled WGS sequence"/>
</dbReference>
<dbReference type="Gene3D" id="2.60.110.10">
    <property type="entry name" value="Thaumatin"/>
    <property type="match status" value="1"/>
</dbReference>
<keyword evidence="2" id="KW-0732">Signal</keyword>
<gene>
    <name evidence="3" type="ORF">EXIGLDRAFT_719528</name>
</gene>
<evidence type="ECO:0000313" key="3">
    <source>
        <dbReference type="EMBL" id="KZW01163.1"/>
    </source>
</evidence>
<evidence type="ECO:0000313" key="4">
    <source>
        <dbReference type="Proteomes" id="UP000077266"/>
    </source>
</evidence>
<feature type="signal peptide" evidence="2">
    <location>
        <begin position="1"/>
        <end position="18"/>
    </location>
</feature>
<keyword evidence="4" id="KW-1185">Reference proteome</keyword>
<dbReference type="EMBL" id="KV425896">
    <property type="protein sequence ID" value="KZW01163.1"/>
    <property type="molecule type" value="Genomic_DNA"/>
</dbReference>
<evidence type="ECO:0000256" key="1">
    <source>
        <dbReference type="PIRSR" id="PIRSR002703-1"/>
    </source>
</evidence>
<sequence length="262" mass="27385">MVAKVSVALTAFVAAATARQFTVKNNCPYTVWPAVYTTPSPNTGYPDVETGWEAPPGHVKTFSAPDNWRSGRIWGRTGCDFSTPLPGSTQCQTGACNGGLLCDPQTGTGVPPASLAEWTLGGTPPNDGDGIDWYDVSLVDGSNIPVRIETTTNCPVADCPADLNQGCPDPLAQKDGSGNIVGCKSACFANLDGNTGGDSPLCCSGSHNTPDTCPPSGVTFYDHFKNGCPNSYVYAYDESSGTALWTCNTADAKPDYTLTFCP</sequence>
<feature type="chain" id="PRO_5007863477" evidence="2">
    <location>
        <begin position="19"/>
        <end position="262"/>
    </location>
</feature>
<feature type="disulfide bond" evidence="1">
    <location>
        <begin position="96"/>
        <end position="102"/>
    </location>
</feature>
<organism evidence="3 4">
    <name type="scientific">Exidia glandulosa HHB12029</name>
    <dbReference type="NCBI Taxonomy" id="1314781"/>
    <lineage>
        <taxon>Eukaryota</taxon>
        <taxon>Fungi</taxon>
        <taxon>Dikarya</taxon>
        <taxon>Basidiomycota</taxon>
        <taxon>Agaricomycotina</taxon>
        <taxon>Agaricomycetes</taxon>
        <taxon>Auriculariales</taxon>
        <taxon>Exidiaceae</taxon>
        <taxon>Exidia</taxon>
    </lineage>
</organism>
<feature type="disulfide bond" evidence="1">
    <location>
        <begin position="203"/>
        <end position="213"/>
    </location>
</feature>